<dbReference type="EMBL" id="UYSL01011970">
    <property type="protein sequence ID" value="VDL68819.1"/>
    <property type="molecule type" value="Genomic_DNA"/>
</dbReference>
<feature type="transmembrane region" description="Helical" evidence="1">
    <location>
        <begin position="21"/>
        <end position="43"/>
    </location>
</feature>
<keyword evidence="1" id="KW-0812">Transmembrane</keyword>
<proteinExistence type="predicted"/>
<dbReference type="WBParaSite" id="NBR_0000523001-mRNA-1">
    <property type="protein sequence ID" value="NBR_0000523001-mRNA-1"/>
    <property type="gene ID" value="NBR_0000523001"/>
</dbReference>
<name>A0A0N4XRS8_NIPBR</name>
<evidence type="ECO:0000256" key="1">
    <source>
        <dbReference type="SAM" id="Phobius"/>
    </source>
</evidence>
<keyword evidence="1" id="KW-0472">Membrane</keyword>
<dbReference type="AlphaFoldDB" id="A0A0N4XRS8"/>
<reference evidence="2 3" key="2">
    <citation type="submission" date="2018-11" db="EMBL/GenBank/DDBJ databases">
        <authorList>
            <consortium name="Pathogen Informatics"/>
        </authorList>
    </citation>
    <scope>NUCLEOTIDE SEQUENCE [LARGE SCALE GENOMIC DNA]</scope>
</reference>
<organism evidence="4">
    <name type="scientific">Nippostrongylus brasiliensis</name>
    <name type="common">Rat hookworm</name>
    <dbReference type="NCBI Taxonomy" id="27835"/>
    <lineage>
        <taxon>Eukaryota</taxon>
        <taxon>Metazoa</taxon>
        <taxon>Ecdysozoa</taxon>
        <taxon>Nematoda</taxon>
        <taxon>Chromadorea</taxon>
        <taxon>Rhabditida</taxon>
        <taxon>Rhabditina</taxon>
        <taxon>Rhabditomorpha</taxon>
        <taxon>Strongyloidea</taxon>
        <taxon>Heligmosomidae</taxon>
        <taxon>Nippostrongylus</taxon>
    </lineage>
</organism>
<evidence type="ECO:0000313" key="4">
    <source>
        <dbReference type="WBParaSite" id="NBR_0000523001-mRNA-1"/>
    </source>
</evidence>
<dbReference type="Proteomes" id="UP000271162">
    <property type="component" value="Unassembled WGS sequence"/>
</dbReference>
<accession>A0A0N4XRS8</accession>
<keyword evidence="1" id="KW-1133">Transmembrane helix</keyword>
<sequence length="112" mass="12681">PDWKDNLEIKTEPVTLPRNRLLHWGPIVALSITFIIGCVSSYFATMWWPINTTGGFLNLVWFLFWNYSVMVNLSKASFTGPGHSLRSYNGVNRAPGIRCLARITVLIAVDVR</sequence>
<evidence type="ECO:0000313" key="2">
    <source>
        <dbReference type="EMBL" id="VDL68819.1"/>
    </source>
</evidence>
<feature type="transmembrane region" description="Helical" evidence="1">
    <location>
        <begin position="55"/>
        <end position="73"/>
    </location>
</feature>
<protein>
    <submittedName>
        <fullName evidence="4">Palmitoyltransferase ZDHHC6 (inferred by orthology to a human protein)</fullName>
    </submittedName>
</protein>
<gene>
    <name evidence="2" type="ORF">NBR_LOCUS5230</name>
</gene>
<reference evidence="4" key="1">
    <citation type="submission" date="2017-02" db="UniProtKB">
        <authorList>
            <consortium name="WormBaseParasite"/>
        </authorList>
    </citation>
    <scope>IDENTIFICATION</scope>
</reference>
<evidence type="ECO:0000313" key="3">
    <source>
        <dbReference type="Proteomes" id="UP000271162"/>
    </source>
</evidence>
<keyword evidence="3" id="KW-1185">Reference proteome</keyword>